<keyword evidence="3" id="KW-1185">Reference proteome</keyword>
<evidence type="ECO:0000256" key="1">
    <source>
        <dbReference type="SAM" id="Phobius"/>
    </source>
</evidence>
<reference evidence="2" key="2">
    <citation type="journal article" date="2023" name="Microbiol Resour">
        <title>Decontamination and Annotation of the Draft Genome Sequence of the Oomycete Lagenidium giganteum ARSEF 373.</title>
        <authorList>
            <person name="Morgan W.R."/>
            <person name="Tartar A."/>
        </authorList>
    </citation>
    <scope>NUCLEOTIDE SEQUENCE</scope>
    <source>
        <strain evidence="2">ARSEF 373</strain>
    </source>
</reference>
<feature type="transmembrane region" description="Helical" evidence="1">
    <location>
        <begin position="373"/>
        <end position="392"/>
    </location>
</feature>
<proteinExistence type="predicted"/>
<reference evidence="2" key="1">
    <citation type="submission" date="2022-11" db="EMBL/GenBank/DDBJ databases">
        <authorList>
            <person name="Morgan W.R."/>
            <person name="Tartar A."/>
        </authorList>
    </citation>
    <scope>NUCLEOTIDE SEQUENCE</scope>
    <source>
        <strain evidence="2">ARSEF 373</strain>
    </source>
</reference>
<comment type="caution">
    <text evidence="2">The sequence shown here is derived from an EMBL/GenBank/DDBJ whole genome shotgun (WGS) entry which is preliminary data.</text>
</comment>
<keyword evidence="1" id="KW-0812">Transmembrane</keyword>
<dbReference type="Proteomes" id="UP001146120">
    <property type="component" value="Unassembled WGS sequence"/>
</dbReference>
<accession>A0AAV2YJD3</accession>
<sequence>MLPRPQVLYGAAAMSVAALVFSYLQEREQEQELGERTVTTAQFRRAMGDLELTVSQRTEMQRFWRSLCKKMKQQQQEQSLGSTEGAEQTKVVLLQRMPSDGVDEDDGQTVNMHEIHKFAHEYQRVFPDLFPEQQLLLATELAATYPKWNGIVESTSSMIMSTSKRFQDIAKDTKGEMQQAVHRTVRNFVERALNIVADRLKNQLKDPHMPEYLKVNIDVLVDKFMPDVKVEIFRKTRDLLSPQQHAKPHNPVVPAHERTEELSWFRKLRAKVLYHLFPYDKSIWMSLRDPWWVFFTCVGIFPVIGQLWWLFLFTIKDKTNEHQLCQFIIGFKVAQFITLGLFYTCFGVLSYVSCIAAGSMVLCHERGPRLEPWNAFFFILQIALVWTAFFRLPYTVRPAESKHALLYRSNSLRTDAAGNTRPRRVYHDVFGNELHLNRGGYLMKFCGYETVSFSIIVLMICAIMWLPFVDWQRKALLFWIRTAYGLFSFPYIAFKIPVLATVLMHTRRMGYNEFGETVRVAKLKQPESDKEKKHL</sequence>
<keyword evidence="1" id="KW-1133">Transmembrane helix</keyword>
<protein>
    <submittedName>
        <fullName evidence="2">Uncharacterized protein</fullName>
    </submittedName>
</protein>
<dbReference type="AlphaFoldDB" id="A0AAV2YJD3"/>
<keyword evidence="1" id="KW-0472">Membrane</keyword>
<feature type="transmembrane region" description="Helical" evidence="1">
    <location>
        <begin position="478"/>
        <end position="503"/>
    </location>
</feature>
<evidence type="ECO:0000313" key="3">
    <source>
        <dbReference type="Proteomes" id="UP001146120"/>
    </source>
</evidence>
<name>A0AAV2YJD3_9STRA</name>
<evidence type="ECO:0000313" key="2">
    <source>
        <dbReference type="EMBL" id="DAZ93388.1"/>
    </source>
</evidence>
<organism evidence="2 3">
    <name type="scientific">Lagenidium giganteum</name>
    <dbReference type="NCBI Taxonomy" id="4803"/>
    <lineage>
        <taxon>Eukaryota</taxon>
        <taxon>Sar</taxon>
        <taxon>Stramenopiles</taxon>
        <taxon>Oomycota</taxon>
        <taxon>Peronosporomycetes</taxon>
        <taxon>Pythiales</taxon>
        <taxon>Pythiaceae</taxon>
    </lineage>
</organism>
<feature type="transmembrane region" description="Helical" evidence="1">
    <location>
        <begin position="291"/>
        <end position="315"/>
    </location>
</feature>
<feature type="transmembrane region" description="Helical" evidence="1">
    <location>
        <begin position="336"/>
        <end position="361"/>
    </location>
</feature>
<dbReference type="EMBL" id="DAKRPA010000320">
    <property type="protein sequence ID" value="DAZ93388.1"/>
    <property type="molecule type" value="Genomic_DNA"/>
</dbReference>
<dbReference type="PANTHER" id="PTHR40849">
    <property type="entry name" value="C2 CALCIUM-DEPENDENT MEMBRANE TARGETING"/>
    <property type="match status" value="1"/>
</dbReference>
<dbReference type="PANTHER" id="PTHR40849:SF2">
    <property type="entry name" value="RGS DOMAIN-CONTAINING PROTEIN"/>
    <property type="match status" value="1"/>
</dbReference>
<feature type="transmembrane region" description="Helical" evidence="1">
    <location>
        <begin position="445"/>
        <end position="466"/>
    </location>
</feature>
<gene>
    <name evidence="2" type="ORF">N0F65_012445</name>
</gene>